<evidence type="ECO:0008006" key="7">
    <source>
        <dbReference type="Google" id="ProtNLM"/>
    </source>
</evidence>
<dbReference type="OrthoDB" id="25571at2759"/>
<keyword evidence="6" id="KW-1185">Reference proteome</keyword>
<dbReference type="GO" id="GO:0006289">
    <property type="term" value="P:nucleotide-excision repair"/>
    <property type="evidence" value="ECO:0007669"/>
    <property type="project" value="EnsemblFungi"/>
</dbReference>
<dbReference type="PIRSF" id="PIRSF036949">
    <property type="entry name" value="RPA32"/>
    <property type="match status" value="1"/>
</dbReference>
<name>A3LYC8_PICST</name>
<dbReference type="GO" id="GO:0043565">
    <property type="term" value="F:sequence-specific DNA binding"/>
    <property type="evidence" value="ECO:0007669"/>
    <property type="project" value="EnsemblFungi"/>
</dbReference>
<dbReference type="GO" id="GO:0000724">
    <property type="term" value="P:double-strand break repair via homologous recombination"/>
    <property type="evidence" value="ECO:0007669"/>
    <property type="project" value="EnsemblFungi"/>
</dbReference>
<dbReference type="GO" id="GO:0005662">
    <property type="term" value="C:DNA replication factor A complex"/>
    <property type="evidence" value="ECO:0007669"/>
    <property type="project" value="EnsemblFungi"/>
</dbReference>
<evidence type="ECO:0000313" key="5">
    <source>
        <dbReference type="EMBL" id="ABN67609.2"/>
    </source>
</evidence>
<feature type="compositionally biased region" description="Polar residues" evidence="4">
    <location>
        <begin position="12"/>
        <end position="30"/>
    </location>
</feature>
<dbReference type="EMBL" id="CP000500">
    <property type="protein sequence ID" value="ABN67609.2"/>
    <property type="molecule type" value="Genomic_DNA"/>
</dbReference>
<dbReference type="GO" id="GO:0000781">
    <property type="term" value="C:chromosome, telomeric region"/>
    <property type="evidence" value="ECO:0007669"/>
    <property type="project" value="EnsemblFungi"/>
</dbReference>
<sequence>MADFYDGEFSGGFTTENAPNSQSEPRTRTSLTPVTIKQINDATQPIPDGNFKVNNVELNMISFVGIVRSVDSLPSAISVTIEDGTGTTNVRKWVDENSGTPAEAEEKYRMYLDKYVYVTGALKSMSNKSYIQNASVMPVKDHNQVLSHVLSAIHHHLLAQGIKPRPKDEKSLFVSESASTSAPQLSIKERIMKVVRDHSPSMVEGVPPRLISQIVGIGQDEVTKICTELVDRGELYGGSDDNTYLLD</sequence>
<dbReference type="GeneID" id="4840224"/>
<dbReference type="RefSeq" id="XP_001385638.2">
    <property type="nucleotide sequence ID" value="XM_001385601.1"/>
</dbReference>
<evidence type="ECO:0000256" key="1">
    <source>
        <dbReference type="ARBA" id="ARBA00004123"/>
    </source>
</evidence>
<protein>
    <recommendedName>
        <fullName evidence="7">Replication protein A C-terminal domain-containing protein</fullName>
    </recommendedName>
</protein>
<dbReference type="GO" id="GO:0007004">
    <property type="term" value="P:telomere maintenance via telomerase"/>
    <property type="evidence" value="ECO:0007669"/>
    <property type="project" value="EnsemblFungi"/>
</dbReference>
<dbReference type="STRING" id="322104.A3LYC8"/>
<dbReference type="GO" id="GO:0016567">
    <property type="term" value="P:protein ubiquitination"/>
    <property type="evidence" value="ECO:0007669"/>
    <property type="project" value="EnsemblFungi"/>
</dbReference>
<dbReference type="InterPro" id="IPR012340">
    <property type="entry name" value="NA-bd_OB-fold"/>
</dbReference>
<reference evidence="5 6" key="1">
    <citation type="journal article" date="2007" name="Nat. Biotechnol.">
        <title>Genome sequence of the lignocellulose-bioconverting and xylose-fermenting yeast Pichia stipitis.</title>
        <authorList>
            <person name="Jeffries T.W."/>
            <person name="Grigoriev I.V."/>
            <person name="Grimwood J."/>
            <person name="Laplaza J.M."/>
            <person name="Aerts A."/>
            <person name="Salamov A."/>
            <person name="Schmutz J."/>
            <person name="Lindquist E."/>
            <person name="Dehal P."/>
            <person name="Shapiro H."/>
            <person name="Jin Y.S."/>
            <person name="Passoth V."/>
            <person name="Richardson P.M."/>
        </authorList>
    </citation>
    <scope>NUCLEOTIDE SEQUENCE [LARGE SCALE GENOMIC DNA]</scope>
    <source>
        <strain evidence="6">ATCC 58785 / CBS 6054 / NBRC 10063 / NRRL Y-11545</strain>
    </source>
</reference>
<dbReference type="InterPro" id="IPR036390">
    <property type="entry name" value="WH_DNA-bd_sf"/>
</dbReference>
<dbReference type="SUPFAM" id="SSF50249">
    <property type="entry name" value="Nucleic acid-binding proteins"/>
    <property type="match status" value="1"/>
</dbReference>
<organism evidence="5 6">
    <name type="scientific">Scheffersomyces stipitis (strain ATCC 58785 / CBS 6054 / NBRC 10063 / NRRL Y-11545)</name>
    <name type="common">Yeast</name>
    <name type="synonym">Pichia stipitis</name>
    <dbReference type="NCBI Taxonomy" id="322104"/>
    <lineage>
        <taxon>Eukaryota</taxon>
        <taxon>Fungi</taxon>
        <taxon>Dikarya</taxon>
        <taxon>Ascomycota</taxon>
        <taxon>Saccharomycotina</taxon>
        <taxon>Pichiomycetes</taxon>
        <taxon>Debaryomycetaceae</taxon>
        <taxon>Scheffersomyces</taxon>
    </lineage>
</organism>
<dbReference type="InterPro" id="IPR014646">
    <property type="entry name" value="Rfa2/RPA32"/>
</dbReference>
<evidence type="ECO:0000256" key="4">
    <source>
        <dbReference type="SAM" id="MobiDB-lite"/>
    </source>
</evidence>
<evidence type="ECO:0000313" key="6">
    <source>
        <dbReference type="Proteomes" id="UP000002258"/>
    </source>
</evidence>
<dbReference type="AlphaFoldDB" id="A3LYC8"/>
<feature type="region of interest" description="Disordered" evidence="4">
    <location>
        <begin position="1"/>
        <end position="30"/>
    </location>
</feature>
<evidence type="ECO:0000256" key="2">
    <source>
        <dbReference type="ARBA" id="ARBA00023125"/>
    </source>
</evidence>
<dbReference type="KEGG" id="pic:PICST_47651"/>
<dbReference type="Gene3D" id="2.40.50.140">
    <property type="entry name" value="Nucleic acid-binding proteins"/>
    <property type="match status" value="1"/>
</dbReference>
<keyword evidence="2" id="KW-0238">DNA-binding</keyword>
<dbReference type="Proteomes" id="UP000002258">
    <property type="component" value="Chromosome 6"/>
</dbReference>
<dbReference type="CDD" id="cd04478">
    <property type="entry name" value="RPA2_DBD_D"/>
    <property type="match status" value="1"/>
</dbReference>
<dbReference type="GO" id="GO:0000722">
    <property type="term" value="P:telomere maintenance via recombination"/>
    <property type="evidence" value="ECO:0007669"/>
    <property type="project" value="EnsemblFungi"/>
</dbReference>
<dbReference type="eggNOG" id="KOG3108">
    <property type="taxonomic scope" value="Eukaryota"/>
</dbReference>
<dbReference type="GO" id="GO:0007131">
    <property type="term" value="P:reciprocal meiotic recombination"/>
    <property type="evidence" value="ECO:0007669"/>
    <property type="project" value="EnsemblFungi"/>
</dbReference>
<dbReference type="GO" id="GO:0030491">
    <property type="term" value="P:heteroduplex formation"/>
    <property type="evidence" value="ECO:0007669"/>
    <property type="project" value="EnsemblFungi"/>
</dbReference>
<dbReference type="PANTHER" id="PTHR13989">
    <property type="entry name" value="REPLICATION PROTEIN A-RELATED"/>
    <property type="match status" value="1"/>
</dbReference>
<dbReference type="GO" id="GO:0006260">
    <property type="term" value="P:DNA replication"/>
    <property type="evidence" value="ECO:0007669"/>
    <property type="project" value="EnsemblFungi"/>
</dbReference>
<dbReference type="InParanoid" id="A3LYC8"/>
<dbReference type="PANTHER" id="PTHR13989:SF16">
    <property type="entry name" value="REPLICATION PROTEIN A2"/>
    <property type="match status" value="1"/>
</dbReference>
<evidence type="ECO:0000256" key="3">
    <source>
        <dbReference type="ARBA" id="ARBA00023242"/>
    </source>
</evidence>
<gene>
    <name evidence="5" type="ORF">PICST_47651</name>
</gene>
<dbReference type="SUPFAM" id="SSF46785">
    <property type="entry name" value="Winged helix' DNA-binding domain"/>
    <property type="match status" value="1"/>
</dbReference>
<keyword evidence="3" id="KW-0539">Nucleus</keyword>
<dbReference type="OMA" id="SFGNKRY"/>
<comment type="subcellular location">
    <subcellularLocation>
        <location evidence="1">Nucleus</location>
    </subcellularLocation>
</comment>
<dbReference type="GO" id="GO:0000794">
    <property type="term" value="C:condensed nuclear chromosome"/>
    <property type="evidence" value="ECO:0007669"/>
    <property type="project" value="EnsemblFungi"/>
</dbReference>
<dbReference type="GO" id="GO:0003697">
    <property type="term" value="F:single-stranded DNA binding"/>
    <property type="evidence" value="ECO:0007669"/>
    <property type="project" value="EnsemblFungi"/>
</dbReference>
<dbReference type="GO" id="GO:0003690">
    <property type="term" value="F:double-stranded DNA binding"/>
    <property type="evidence" value="ECO:0007669"/>
    <property type="project" value="EnsemblFungi"/>
</dbReference>
<dbReference type="FunCoup" id="A3LYC8">
    <property type="interactions" value="920"/>
</dbReference>
<dbReference type="InterPro" id="IPR040260">
    <property type="entry name" value="RFA2-like"/>
</dbReference>
<dbReference type="GO" id="GO:0006265">
    <property type="term" value="P:DNA topological change"/>
    <property type="evidence" value="ECO:0007669"/>
    <property type="project" value="EnsemblFungi"/>
</dbReference>
<dbReference type="GO" id="GO:0035861">
    <property type="term" value="C:site of double-strand break"/>
    <property type="evidence" value="ECO:0007669"/>
    <property type="project" value="TreeGrafter"/>
</dbReference>
<proteinExistence type="predicted"/>
<accession>A3LYC8</accession>
<dbReference type="GO" id="GO:0045184">
    <property type="term" value="P:establishment of protein localization"/>
    <property type="evidence" value="ECO:0007669"/>
    <property type="project" value="EnsemblFungi"/>
</dbReference>
<dbReference type="HOGENOM" id="CLU_051033_0_1_1"/>